<evidence type="ECO:0000313" key="4">
    <source>
        <dbReference type="EMBL" id="SVB35285.1"/>
    </source>
</evidence>
<dbReference type="SUPFAM" id="SSF144020">
    <property type="entry name" value="FdhE-like"/>
    <property type="match status" value="1"/>
</dbReference>
<dbReference type="CDD" id="cd16341">
    <property type="entry name" value="FdhE"/>
    <property type="match status" value="1"/>
</dbReference>
<gene>
    <name evidence="4" type="ORF">METZ01_LOCUS188139</name>
</gene>
<dbReference type="InterPro" id="IPR056796">
    <property type="entry name" value="FdhE_C"/>
</dbReference>
<dbReference type="Gene3D" id="3.90.1670.10">
    <property type="entry name" value="FdhE-like domain"/>
    <property type="match status" value="1"/>
</dbReference>
<keyword evidence="1" id="KW-0963">Cytoplasm</keyword>
<dbReference type="GO" id="GO:0051604">
    <property type="term" value="P:protein maturation"/>
    <property type="evidence" value="ECO:0007669"/>
    <property type="project" value="TreeGrafter"/>
</dbReference>
<reference evidence="4" key="1">
    <citation type="submission" date="2018-05" db="EMBL/GenBank/DDBJ databases">
        <authorList>
            <person name="Lanie J.A."/>
            <person name="Ng W.-L."/>
            <person name="Kazmierczak K.M."/>
            <person name="Andrzejewski T.M."/>
            <person name="Davidsen T.M."/>
            <person name="Wayne K.J."/>
            <person name="Tettelin H."/>
            <person name="Glass J.I."/>
            <person name="Rusch D."/>
            <person name="Podicherti R."/>
            <person name="Tsui H.-C.T."/>
            <person name="Winkler M.E."/>
        </authorList>
    </citation>
    <scope>NUCLEOTIDE SEQUENCE</scope>
</reference>
<dbReference type="PANTHER" id="PTHR37689:SF1">
    <property type="entry name" value="PROTEIN FDHE"/>
    <property type="match status" value="1"/>
</dbReference>
<dbReference type="Pfam" id="PF24860">
    <property type="entry name" value="FdhE_C"/>
    <property type="match status" value="1"/>
</dbReference>
<dbReference type="Pfam" id="PF24859">
    <property type="entry name" value="FdhE_central"/>
    <property type="match status" value="1"/>
</dbReference>
<dbReference type="InterPro" id="IPR024064">
    <property type="entry name" value="FdhE-like_sf"/>
</dbReference>
<accession>A0A382DAI9</accession>
<dbReference type="GO" id="GO:0005829">
    <property type="term" value="C:cytosol"/>
    <property type="evidence" value="ECO:0007669"/>
    <property type="project" value="TreeGrafter"/>
</dbReference>
<evidence type="ECO:0000259" key="2">
    <source>
        <dbReference type="Pfam" id="PF24859"/>
    </source>
</evidence>
<dbReference type="InterPro" id="IPR056797">
    <property type="entry name" value="FdhE_central"/>
</dbReference>
<feature type="domain" description="FdhE central" evidence="2">
    <location>
        <begin position="141"/>
        <end position="178"/>
    </location>
</feature>
<dbReference type="PANTHER" id="PTHR37689">
    <property type="entry name" value="PROTEIN FDHE"/>
    <property type="match status" value="1"/>
</dbReference>
<sequence>MRSLIPHSREILDFYGNLLSIQSDIARIFSATNYSDSLLTEEKGLPHLQVSHFDIKNLTSIFDHLLQEILEIGPAMMTESATTLLDKPNSFRTELLGTALQTNFSEKMDFSLFLRGFFEPIYVTLSDSHQCQQPEETTNRCFFCNSKPIISLLRDLPEYQGARHLLCSMCSTEWRFPRLTCINCGENDSKNLELHISDSLDYLRIEECKSCNCYIKNLDLRKSAESVPIVDEIASLELDLWANRQGLRKTWPNLLQL</sequence>
<dbReference type="GO" id="GO:0008199">
    <property type="term" value="F:ferric iron binding"/>
    <property type="evidence" value="ECO:0007669"/>
    <property type="project" value="TreeGrafter"/>
</dbReference>
<protein>
    <recommendedName>
        <fullName evidence="5">Formate dehydrogenase accessory protein FdhE</fullName>
    </recommendedName>
</protein>
<evidence type="ECO:0008006" key="5">
    <source>
        <dbReference type="Google" id="ProtNLM"/>
    </source>
</evidence>
<dbReference type="AlphaFoldDB" id="A0A382DAI9"/>
<dbReference type="EMBL" id="UINC01038365">
    <property type="protein sequence ID" value="SVB35285.1"/>
    <property type="molecule type" value="Genomic_DNA"/>
</dbReference>
<dbReference type="InterPro" id="IPR006452">
    <property type="entry name" value="Formate_DH_accessory"/>
</dbReference>
<feature type="domain" description="FdhE C-terminal" evidence="3">
    <location>
        <begin position="181"/>
        <end position="255"/>
    </location>
</feature>
<proteinExistence type="predicted"/>
<name>A0A382DAI9_9ZZZZ</name>
<organism evidence="4">
    <name type="scientific">marine metagenome</name>
    <dbReference type="NCBI Taxonomy" id="408172"/>
    <lineage>
        <taxon>unclassified sequences</taxon>
        <taxon>metagenomes</taxon>
        <taxon>ecological metagenomes</taxon>
    </lineage>
</organism>
<evidence type="ECO:0000256" key="1">
    <source>
        <dbReference type="ARBA" id="ARBA00022490"/>
    </source>
</evidence>
<evidence type="ECO:0000259" key="3">
    <source>
        <dbReference type="Pfam" id="PF24860"/>
    </source>
</evidence>